<dbReference type="GO" id="GO:0046872">
    <property type="term" value="F:metal ion binding"/>
    <property type="evidence" value="ECO:0007669"/>
    <property type="project" value="UniProtKB-KW"/>
</dbReference>
<evidence type="ECO:0000256" key="2">
    <source>
        <dbReference type="ARBA" id="ARBA00010277"/>
    </source>
</evidence>
<reference evidence="9" key="2">
    <citation type="submission" date="2020-09" db="EMBL/GenBank/DDBJ databases">
        <authorList>
            <person name="Sun Q."/>
            <person name="Ohkuma M."/>
        </authorList>
    </citation>
    <scope>NUCLEOTIDE SEQUENCE</scope>
    <source>
        <strain evidence="9">JCM 14719</strain>
    </source>
</reference>
<evidence type="ECO:0000256" key="7">
    <source>
        <dbReference type="ARBA" id="ARBA00023014"/>
    </source>
</evidence>
<evidence type="ECO:0000256" key="6">
    <source>
        <dbReference type="ARBA" id="ARBA00023004"/>
    </source>
</evidence>
<dbReference type="AlphaFoldDB" id="A0A8J3FDG7"/>
<keyword evidence="10" id="KW-1185">Reference proteome</keyword>
<reference evidence="9" key="1">
    <citation type="journal article" date="2014" name="Int. J. Syst. Evol. Microbiol.">
        <title>Complete genome sequence of Corynebacterium casei LMG S-19264T (=DSM 44701T), isolated from a smear-ripened cheese.</title>
        <authorList>
            <consortium name="US DOE Joint Genome Institute (JGI-PGF)"/>
            <person name="Walter F."/>
            <person name="Albersmeier A."/>
            <person name="Kalinowski J."/>
            <person name="Ruckert C."/>
        </authorList>
    </citation>
    <scope>NUCLEOTIDE SEQUENCE</scope>
    <source>
        <strain evidence="9">JCM 14719</strain>
    </source>
</reference>
<feature type="domain" description="4Fe-4S ferredoxin-type" evidence="8">
    <location>
        <begin position="37"/>
        <end position="66"/>
    </location>
</feature>
<dbReference type="GO" id="GO:0009060">
    <property type="term" value="P:aerobic respiration"/>
    <property type="evidence" value="ECO:0007669"/>
    <property type="project" value="TreeGrafter"/>
</dbReference>
<dbReference type="EMBL" id="BMOF01000009">
    <property type="protein sequence ID" value="GGJ96056.1"/>
    <property type="molecule type" value="Genomic_DNA"/>
</dbReference>
<dbReference type="NCBIfam" id="NF004540">
    <property type="entry name" value="PRK05888.2-1"/>
    <property type="match status" value="1"/>
</dbReference>
<dbReference type="Gene3D" id="3.30.70.3270">
    <property type="match status" value="1"/>
</dbReference>
<evidence type="ECO:0000256" key="5">
    <source>
        <dbReference type="ARBA" id="ARBA00022967"/>
    </source>
</evidence>
<keyword evidence="5" id="KW-1278">Translocase</keyword>
<dbReference type="PROSITE" id="PS00198">
    <property type="entry name" value="4FE4S_FER_1"/>
    <property type="match status" value="1"/>
</dbReference>
<dbReference type="InterPro" id="IPR017900">
    <property type="entry name" value="4Fe4S_Fe_S_CS"/>
</dbReference>
<gene>
    <name evidence="9" type="ORF">GCM10007043_07360</name>
</gene>
<dbReference type="PROSITE" id="PS51379">
    <property type="entry name" value="4FE4S_FER_2"/>
    <property type="match status" value="2"/>
</dbReference>
<dbReference type="PANTHER" id="PTHR10849:SF20">
    <property type="entry name" value="NADH DEHYDROGENASE [UBIQUINONE] IRON-SULFUR PROTEIN 8, MITOCHONDRIAL"/>
    <property type="match status" value="1"/>
</dbReference>
<sequence>MLGLAKGLGYTLRRLTEKKVTYRYPDVPVKMPDRFRGIQHFDPDKCIVCHQCARICPTQCITLTGKPHPDPTKKGKVIDTYDINFEICILCDLCTEVCPTEAIVMTNNFELAVYSRDELFKDRAWLAANNTNVRSENSTNLLPGGKKS</sequence>
<evidence type="ECO:0000256" key="1">
    <source>
        <dbReference type="ARBA" id="ARBA00001966"/>
    </source>
</evidence>
<evidence type="ECO:0000313" key="9">
    <source>
        <dbReference type="EMBL" id="GGJ96056.1"/>
    </source>
</evidence>
<dbReference type="RefSeq" id="WP_054671750.1">
    <property type="nucleotide sequence ID" value="NZ_BMOF01000009.1"/>
</dbReference>
<keyword evidence="4" id="KW-0479">Metal-binding</keyword>
<proteinExistence type="inferred from homology"/>
<dbReference type="InterPro" id="IPR010226">
    <property type="entry name" value="NADH_quinone_OxRdtase_chainI"/>
</dbReference>
<accession>A0A8J3FDG7</accession>
<evidence type="ECO:0000259" key="8">
    <source>
        <dbReference type="PROSITE" id="PS51379"/>
    </source>
</evidence>
<evidence type="ECO:0000256" key="4">
    <source>
        <dbReference type="ARBA" id="ARBA00022723"/>
    </source>
</evidence>
<comment type="cofactor">
    <cofactor evidence="1">
        <name>[4Fe-4S] cluster</name>
        <dbReference type="ChEBI" id="CHEBI:49883"/>
    </cofactor>
</comment>
<dbReference type="GO" id="GO:0016020">
    <property type="term" value="C:membrane"/>
    <property type="evidence" value="ECO:0007669"/>
    <property type="project" value="InterPro"/>
</dbReference>
<keyword evidence="3" id="KW-0004">4Fe-4S</keyword>
<comment type="similarity">
    <text evidence="2">Belongs to the complex I 23 kDa subunit family.</text>
</comment>
<dbReference type="InterPro" id="IPR017896">
    <property type="entry name" value="4Fe4S_Fe-S-bd"/>
</dbReference>
<dbReference type="SUPFAM" id="SSF54862">
    <property type="entry name" value="4Fe-4S ferredoxins"/>
    <property type="match status" value="1"/>
</dbReference>
<protein>
    <submittedName>
        <fullName evidence="9">NADH-quinone oxidoreductase subunit I</fullName>
    </submittedName>
</protein>
<organism evidence="9 10">
    <name type="scientific">Calditerricola satsumensis</name>
    <dbReference type="NCBI Taxonomy" id="373054"/>
    <lineage>
        <taxon>Bacteria</taxon>
        <taxon>Bacillati</taxon>
        <taxon>Bacillota</taxon>
        <taxon>Bacilli</taxon>
        <taxon>Bacillales</taxon>
        <taxon>Bacillaceae</taxon>
        <taxon>Calditerricola</taxon>
    </lineage>
</organism>
<keyword evidence="6" id="KW-0408">Iron</keyword>
<evidence type="ECO:0000256" key="3">
    <source>
        <dbReference type="ARBA" id="ARBA00022485"/>
    </source>
</evidence>
<dbReference type="PANTHER" id="PTHR10849">
    <property type="entry name" value="NADH DEHYDROGENASE UBIQUINONE IRON-SULFUR PROTEIN 8, MITOCHONDRIAL"/>
    <property type="match status" value="1"/>
</dbReference>
<dbReference type="GO" id="GO:0051539">
    <property type="term" value="F:4 iron, 4 sulfur cluster binding"/>
    <property type="evidence" value="ECO:0007669"/>
    <property type="project" value="UniProtKB-KW"/>
</dbReference>
<dbReference type="Pfam" id="PF12838">
    <property type="entry name" value="Fer4_7"/>
    <property type="match status" value="1"/>
</dbReference>
<evidence type="ECO:0000313" key="10">
    <source>
        <dbReference type="Proteomes" id="UP000637720"/>
    </source>
</evidence>
<dbReference type="GO" id="GO:0003954">
    <property type="term" value="F:NADH dehydrogenase activity"/>
    <property type="evidence" value="ECO:0007669"/>
    <property type="project" value="TreeGrafter"/>
</dbReference>
<feature type="domain" description="4Fe-4S ferredoxin-type" evidence="8">
    <location>
        <begin position="79"/>
        <end position="108"/>
    </location>
</feature>
<keyword evidence="7" id="KW-0411">Iron-sulfur</keyword>
<comment type="caution">
    <text evidence="9">The sequence shown here is derived from an EMBL/GenBank/DDBJ whole genome shotgun (WGS) entry which is preliminary data.</text>
</comment>
<dbReference type="Proteomes" id="UP000637720">
    <property type="component" value="Unassembled WGS sequence"/>
</dbReference>
<name>A0A8J3FDG7_9BACI</name>